<proteinExistence type="predicted"/>
<feature type="compositionally biased region" description="Basic residues" evidence="1">
    <location>
        <begin position="247"/>
        <end position="266"/>
    </location>
</feature>
<dbReference type="Gramene" id="Zm00001eb228480_T001">
    <property type="protein sequence ID" value="Zm00001eb228480_P001"/>
    <property type="gene ID" value="Zm00001eb228480"/>
</dbReference>
<feature type="compositionally biased region" description="Basic residues" evidence="1">
    <location>
        <begin position="110"/>
        <end position="129"/>
    </location>
</feature>
<reference evidence="2" key="3">
    <citation type="submission" date="2021-05" db="UniProtKB">
        <authorList>
            <consortium name="EnsemblPlants"/>
        </authorList>
    </citation>
    <scope>IDENTIFICATION</scope>
    <source>
        <strain evidence="2">cv. B73</strain>
    </source>
</reference>
<organism evidence="2 3">
    <name type="scientific">Zea mays</name>
    <name type="common">Maize</name>
    <dbReference type="NCBI Taxonomy" id="4577"/>
    <lineage>
        <taxon>Eukaryota</taxon>
        <taxon>Viridiplantae</taxon>
        <taxon>Streptophyta</taxon>
        <taxon>Embryophyta</taxon>
        <taxon>Tracheophyta</taxon>
        <taxon>Spermatophyta</taxon>
        <taxon>Magnoliopsida</taxon>
        <taxon>Liliopsida</taxon>
        <taxon>Poales</taxon>
        <taxon>Poaceae</taxon>
        <taxon>PACMAD clade</taxon>
        <taxon>Panicoideae</taxon>
        <taxon>Andropogonodae</taxon>
        <taxon>Andropogoneae</taxon>
        <taxon>Tripsacinae</taxon>
        <taxon>Zea</taxon>
    </lineage>
</organism>
<feature type="region of interest" description="Disordered" evidence="1">
    <location>
        <begin position="1"/>
        <end position="75"/>
    </location>
</feature>
<feature type="region of interest" description="Disordered" evidence="1">
    <location>
        <begin position="87"/>
        <end position="266"/>
    </location>
</feature>
<evidence type="ECO:0000256" key="1">
    <source>
        <dbReference type="SAM" id="MobiDB-lite"/>
    </source>
</evidence>
<dbReference type="EnsemblPlants" id="Zm00001eb228480_T001">
    <property type="protein sequence ID" value="Zm00001eb228480_P001"/>
    <property type="gene ID" value="Zm00001eb228480"/>
</dbReference>
<dbReference type="Proteomes" id="UP000007305">
    <property type="component" value="Chromosome 5"/>
</dbReference>
<protein>
    <submittedName>
        <fullName evidence="2">Uncharacterized protein</fullName>
    </submittedName>
</protein>
<evidence type="ECO:0000313" key="3">
    <source>
        <dbReference type="Proteomes" id="UP000007305"/>
    </source>
</evidence>
<feature type="region of interest" description="Disordered" evidence="1">
    <location>
        <begin position="316"/>
        <end position="352"/>
    </location>
</feature>
<feature type="compositionally biased region" description="Basic residues" evidence="1">
    <location>
        <begin position="138"/>
        <end position="150"/>
    </location>
</feature>
<dbReference type="AlphaFoldDB" id="A0A804PD33"/>
<reference evidence="2" key="2">
    <citation type="submission" date="2019-07" db="EMBL/GenBank/DDBJ databases">
        <authorList>
            <person name="Seetharam A."/>
            <person name="Woodhouse M."/>
            <person name="Cannon E."/>
        </authorList>
    </citation>
    <scope>NUCLEOTIDE SEQUENCE [LARGE SCALE GENOMIC DNA]</scope>
    <source>
        <strain evidence="2">cv. B73</strain>
    </source>
</reference>
<name>A0A804PD33_MAIZE</name>
<keyword evidence="3" id="KW-1185">Reference proteome</keyword>
<dbReference type="InParanoid" id="A0A804PD33"/>
<sequence>MHASPPLADRRILPPARHQPSATRPIPHVLTSPAPPLYIPPSSSVDSPQREQSRQDSSHQRSIHPHGARLRPLHLLPAEPGTLLLLHEAGAPRALHQSPDLPRAPAARPPPRHNPRRPRLGRRHRRPLHHLPFLGPRPPRRAPRRARRAPRPPGAPRRARHRRRHRLLGPPPGRPPGAGRRARRVPGDAGRPQAPRRRGPGRAAPPRRGAPRVGRPRAAPRREGPRPPRVVRARSRRRQLQAATASGHRRRGRGVRGARRGPGRRGVRVRGRVLRPRGRLVRRHCRRRRVCRLLQETGGDGDAHVLGHQERQIRRLRRGQGARRAGEDGAARRVHRRDGSRERRGVQEHPAH</sequence>
<feature type="compositionally biased region" description="Basic and acidic residues" evidence="1">
    <location>
        <begin position="324"/>
        <end position="352"/>
    </location>
</feature>
<reference evidence="3" key="1">
    <citation type="journal article" date="2009" name="Science">
        <title>The B73 maize genome: complexity, diversity, and dynamics.</title>
        <authorList>
            <person name="Schnable P.S."/>
            <person name="Ware D."/>
            <person name="Fulton R.S."/>
            <person name="Stein J.C."/>
            <person name="Wei F."/>
            <person name="Pasternak S."/>
            <person name="Liang C."/>
            <person name="Zhang J."/>
            <person name="Fulton L."/>
            <person name="Graves T.A."/>
            <person name="Minx P."/>
            <person name="Reily A.D."/>
            <person name="Courtney L."/>
            <person name="Kruchowski S.S."/>
            <person name="Tomlinson C."/>
            <person name="Strong C."/>
            <person name="Delehaunty K."/>
            <person name="Fronick C."/>
            <person name="Courtney B."/>
            <person name="Rock S.M."/>
            <person name="Belter E."/>
            <person name="Du F."/>
            <person name="Kim K."/>
            <person name="Abbott R.M."/>
            <person name="Cotton M."/>
            <person name="Levy A."/>
            <person name="Marchetto P."/>
            <person name="Ochoa K."/>
            <person name="Jackson S.M."/>
            <person name="Gillam B."/>
            <person name="Chen W."/>
            <person name="Yan L."/>
            <person name="Higginbotham J."/>
            <person name="Cardenas M."/>
            <person name="Waligorski J."/>
            <person name="Applebaum E."/>
            <person name="Phelps L."/>
            <person name="Falcone J."/>
            <person name="Kanchi K."/>
            <person name="Thane T."/>
            <person name="Scimone A."/>
            <person name="Thane N."/>
            <person name="Henke J."/>
            <person name="Wang T."/>
            <person name="Ruppert J."/>
            <person name="Shah N."/>
            <person name="Rotter K."/>
            <person name="Hodges J."/>
            <person name="Ingenthron E."/>
            <person name="Cordes M."/>
            <person name="Kohlberg S."/>
            <person name="Sgro J."/>
            <person name="Delgado B."/>
            <person name="Mead K."/>
            <person name="Chinwalla A."/>
            <person name="Leonard S."/>
            <person name="Crouse K."/>
            <person name="Collura K."/>
            <person name="Kudrna D."/>
            <person name="Currie J."/>
            <person name="He R."/>
            <person name="Angelova A."/>
            <person name="Rajasekar S."/>
            <person name="Mueller T."/>
            <person name="Lomeli R."/>
            <person name="Scara G."/>
            <person name="Ko A."/>
            <person name="Delaney K."/>
            <person name="Wissotski M."/>
            <person name="Lopez G."/>
            <person name="Campos D."/>
            <person name="Braidotti M."/>
            <person name="Ashley E."/>
            <person name="Golser W."/>
            <person name="Kim H."/>
            <person name="Lee S."/>
            <person name="Lin J."/>
            <person name="Dujmic Z."/>
            <person name="Kim W."/>
            <person name="Talag J."/>
            <person name="Zuccolo A."/>
            <person name="Fan C."/>
            <person name="Sebastian A."/>
            <person name="Kramer M."/>
            <person name="Spiegel L."/>
            <person name="Nascimento L."/>
            <person name="Zutavern T."/>
            <person name="Miller B."/>
            <person name="Ambroise C."/>
            <person name="Muller S."/>
            <person name="Spooner W."/>
            <person name="Narechania A."/>
            <person name="Ren L."/>
            <person name="Wei S."/>
            <person name="Kumari S."/>
            <person name="Faga B."/>
            <person name="Levy M.J."/>
            <person name="McMahan L."/>
            <person name="Van Buren P."/>
            <person name="Vaughn M.W."/>
            <person name="Ying K."/>
            <person name="Yeh C.-T."/>
            <person name="Emrich S.J."/>
            <person name="Jia Y."/>
            <person name="Kalyanaraman A."/>
            <person name="Hsia A.-P."/>
            <person name="Barbazuk W.B."/>
            <person name="Baucom R.S."/>
            <person name="Brutnell T.P."/>
            <person name="Carpita N.C."/>
            <person name="Chaparro C."/>
            <person name="Chia J.-M."/>
            <person name="Deragon J.-M."/>
            <person name="Estill J.C."/>
            <person name="Fu Y."/>
            <person name="Jeddeloh J.A."/>
            <person name="Han Y."/>
            <person name="Lee H."/>
            <person name="Li P."/>
            <person name="Lisch D.R."/>
            <person name="Liu S."/>
            <person name="Liu Z."/>
            <person name="Nagel D.H."/>
            <person name="McCann M.C."/>
            <person name="SanMiguel P."/>
            <person name="Myers A.M."/>
            <person name="Nettleton D."/>
            <person name="Nguyen J."/>
            <person name="Penning B.W."/>
            <person name="Ponnala L."/>
            <person name="Schneider K.L."/>
            <person name="Schwartz D.C."/>
            <person name="Sharma A."/>
            <person name="Soderlund C."/>
            <person name="Springer N.M."/>
            <person name="Sun Q."/>
            <person name="Wang H."/>
            <person name="Waterman M."/>
            <person name="Westerman R."/>
            <person name="Wolfgruber T.K."/>
            <person name="Yang L."/>
            <person name="Yu Y."/>
            <person name="Zhang L."/>
            <person name="Zhou S."/>
            <person name="Zhu Q."/>
            <person name="Bennetzen J.L."/>
            <person name="Dawe R.K."/>
            <person name="Jiang J."/>
            <person name="Jiang N."/>
            <person name="Presting G.G."/>
            <person name="Wessler S.R."/>
            <person name="Aluru S."/>
            <person name="Martienssen R.A."/>
            <person name="Clifton S.W."/>
            <person name="McCombie W.R."/>
            <person name="Wing R.A."/>
            <person name="Wilson R.K."/>
        </authorList>
    </citation>
    <scope>NUCLEOTIDE SEQUENCE [LARGE SCALE GENOMIC DNA]</scope>
    <source>
        <strain evidence="3">cv. B73</strain>
    </source>
</reference>
<evidence type="ECO:0000313" key="2">
    <source>
        <dbReference type="EnsemblPlants" id="Zm00001eb228480_P001"/>
    </source>
</evidence>
<feature type="compositionally biased region" description="Low complexity" evidence="1">
    <location>
        <begin position="201"/>
        <end position="213"/>
    </location>
</feature>
<feature type="compositionally biased region" description="Basic residues" evidence="1">
    <location>
        <begin position="157"/>
        <end position="167"/>
    </location>
</feature>
<feature type="compositionally biased region" description="Basic and acidic residues" evidence="1">
    <location>
        <begin position="48"/>
        <end position="59"/>
    </location>
</feature>
<accession>A0A804PD33</accession>
<feature type="compositionally biased region" description="Basic residues" evidence="1">
    <location>
        <begin position="61"/>
        <end position="72"/>
    </location>
</feature>
<feature type="compositionally biased region" description="Basic residues" evidence="1">
    <location>
        <begin position="229"/>
        <end position="239"/>
    </location>
</feature>